<evidence type="ECO:0000259" key="4">
    <source>
        <dbReference type="PROSITE" id="PS51910"/>
    </source>
</evidence>
<evidence type="ECO:0000256" key="3">
    <source>
        <dbReference type="SAM" id="SignalP"/>
    </source>
</evidence>
<proteinExistence type="predicted"/>
<feature type="chain" id="PRO_5038714200" description="chitinase" evidence="3">
    <location>
        <begin position="20"/>
        <end position="352"/>
    </location>
</feature>
<dbReference type="PROSITE" id="PS51910">
    <property type="entry name" value="GH18_2"/>
    <property type="match status" value="1"/>
</dbReference>
<keyword evidence="3" id="KW-0732">Signal</keyword>
<dbReference type="GO" id="GO:0005576">
    <property type="term" value="C:extracellular region"/>
    <property type="evidence" value="ECO:0007669"/>
    <property type="project" value="TreeGrafter"/>
</dbReference>
<dbReference type="EC" id="3.2.1.14" evidence="2"/>
<dbReference type="PANTHER" id="PTHR11177">
    <property type="entry name" value="CHITINASE"/>
    <property type="match status" value="1"/>
</dbReference>
<dbReference type="SMART" id="SM00636">
    <property type="entry name" value="Glyco_18"/>
    <property type="match status" value="1"/>
</dbReference>
<dbReference type="GO" id="GO:0008061">
    <property type="term" value="F:chitin binding"/>
    <property type="evidence" value="ECO:0007669"/>
    <property type="project" value="InterPro"/>
</dbReference>
<dbReference type="PANTHER" id="PTHR11177:SF317">
    <property type="entry name" value="CHITINASE 12-RELATED"/>
    <property type="match status" value="1"/>
</dbReference>
<dbReference type="GO" id="GO:0006032">
    <property type="term" value="P:chitin catabolic process"/>
    <property type="evidence" value="ECO:0007669"/>
    <property type="project" value="TreeGrafter"/>
</dbReference>
<name>A0A9D1KTF6_9FLAO</name>
<comment type="catalytic activity">
    <reaction evidence="1">
        <text>Random endo-hydrolysis of N-acetyl-beta-D-glucosaminide (1-&gt;4)-beta-linkages in chitin and chitodextrins.</text>
        <dbReference type="EC" id="3.2.1.14"/>
    </reaction>
</comment>
<dbReference type="Proteomes" id="UP000824161">
    <property type="component" value="Unassembled WGS sequence"/>
</dbReference>
<evidence type="ECO:0000256" key="1">
    <source>
        <dbReference type="ARBA" id="ARBA00000822"/>
    </source>
</evidence>
<dbReference type="InterPro" id="IPR050314">
    <property type="entry name" value="Glycosyl_Hydrlase_18"/>
</dbReference>
<dbReference type="SUPFAM" id="SSF51445">
    <property type="entry name" value="(Trans)glycosidases"/>
    <property type="match status" value="1"/>
</dbReference>
<evidence type="ECO:0000313" key="5">
    <source>
        <dbReference type="EMBL" id="HIT97324.1"/>
    </source>
</evidence>
<feature type="signal peptide" evidence="3">
    <location>
        <begin position="1"/>
        <end position="19"/>
    </location>
</feature>
<dbReference type="Gene3D" id="3.20.20.80">
    <property type="entry name" value="Glycosidases"/>
    <property type="match status" value="1"/>
</dbReference>
<reference evidence="5" key="2">
    <citation type="journal article" date="2021" name="PeerJ">
        <title>Extensive microbial diversity within the chicken gut microbiome revealed by metagenomics and culture.</title>
        <authorList>
            <person name="Gilroy R."/>
            <person name="Ravi A."/>
            <person name="Getino M."/>
            <person name="Pursley I."/>
            <person name="Horton D.L."/>
            <person name="Alikhan N.F."/>
            <person name="Baker D."/>
            <person name="Gharbi K."/>
            <person name="Hall N."/>
            <person name="Watson M."/>
            <person name="Adriaenssens E.M."/>
            <person name="Foster-Nyarko E."/>
            <person name="Jarju S."/>
            <person name="Secka A."/>
            <person name="Antonio M."/>
            <person name="Oren A."/>
            <person name="Chaudhuri R.R."/>
            <person name="La Ragione R."/>
            <person name="Hildebrand F."/>
            <person name="Pallen M.J."/>
        </authorList>
    </citation>
    <scope>NUCLEOTIDE SEQUENCE</scope>
    <source>
        <strain evidence="5">1383</strain>
    </source>
</reference>
<organism evidence="5 6">
    <name type="scientific">Candidatus Merdimorpha stercoravium</name>
    <dbReference type="NCBI Taxonomy" id="2840863"/>
    <lineage>
        <taxon>Bacteria</taxon>
        <taxon>Pseudomonadati</taxon>
        <taxon>Bacteroidota</taxon>
        <taxon>Flavobacteriia</taxon>
        <taxon>Flavobacteriales</taxon>
        <taxon>Candidatus Merdimorpha</taxon>
    </lineage>
</organism>
<dbReference type="Gene3D" id="3.40.5.30">
    <property type="entry name" value="(Trans)glycosidases - domain 2"/>
    <property type="match status" value="1"/>
</dbReference>
<dbReference type="InterPro" id="IPR011583">
    <property type="entry name" value="Chitinase_II/V-like_cat"/>
</dbReference>
<dbReference type="GO" id="GO:0008843">
    <property type="term" value="F:endochitinase activity"/>
    <property type="evidence" value="ECO:0007669"/>
    <property type="project" value="UniProtKB-EC"/>
</dbReference>
<accession>A0A9D1KTF6</accession>
<evidence type="ECO:0000256" key="2">
    <source>
        <dbReference type="ARBA" id="ARBA00012729"/>
    </source>
</evidence>
<comment type="caution">
    <text evidence="5">The sequence shown here is derived from an EMBL/GenBank/DDBJ whole genome shotgun (WGS) entry which is preliminary data.</text>
</comment>
<evidence type="ECO:0000313" key="6">
    <source>
        <dbReference type="Proteomes" id="UP000824161"/>
    </source>
</evidence>
<keyword evidence="5" id="KW-0378">Hydrolase</keyword>
<gene>
    <name evidence="5" type="ORF">IAC44_00640</name>
</gene>
<dbReference type="InterPro" id="IPR017853">
    <property type="entry name" value="GH"/>
</dbReference>
<dbReference type="AlphaFoldDB" id="A0A9D1KTF6"/>
<dbReference type="InterPro" id="IPR001223">
    <property type="entry name" value="Glyco_hydro18_cat"/>
</dbReference>
<feature type="domain" description="GH18" evidence="4">
    <location>
        <begin position="31"/>
        <end position="337"/>
    </location>
</feature>
<sequence>MKKWIFSLLSLAVFSPLQAQQEYKAPENTRFRIIGYAPSYRNLDAIPDRSLAQLDIACYAFATIDSTGIPRVRDEKHLRRFVRKARRAGVEVMLSFNGRHAYYARMVSSAQSRERFIDALWHLVKKYRLAGVDNDWEYPLGSDGSGQGNLLLMKELAEKCREGRRQYYLTAAITPGKYVGNATAGIPDELFDYVDWFNVMVYDDYSETREGMHHSTYDLMLESVDYWVGQRGLPLSKFVVGLPAYGVPSGIRRSGNTRDYNGIIRAGGSCMGDVAMITSTQHPSPYPVYYNGIRTIRAKTAYALGNGLGGVMFWEIAGDRHDDLSLVAAAYDQVQSQEAASPSKEEKHGKRK</sequence>
<dbReference type="EMBL" id="DVLY01000013">
    <property type="protein sequence ID" value="HIT97324.1"/>
    <property type="molecule type" value="Genomic_DNA"/>
</dbReference>
<dbReference type="Pfam" id="PF00704">
    <property type="entry name" value="Glyco_hydro_18"/>
    <property type="match status" value="1"/>
</dbReference>
<dbReference type="GO" id="GO:0005975">
    <property type="term" value="P:carbohydrate metabolic process"/>
    <property type="evidence" value="ECO:0007669"/>
    <property type="project" value="InterPro"/>
</dbReference>
<reference evidence="5" key="1">
    <citation type="submission" date="2020-10" db="EMBL/GenBank/DDBJ databases">
        <authorList>
            <person name="Gilroy R."/>
        </authorList>
    </citation>
    <scope>NUCLEOTIDE SEQUENCE</scope>
    <source>
        <strain evidence="5">1383</strain>
    </source>
</reference>
<protein>
    <recommendedName>
        <fullName evidence="2">chitinase</fullName>
        <ecNumber evidence="2">3.2.1.14</ecNumber>
    </recommendedName>
</protein>